<dbReference type="Gene3D" id="2.30.30.60">
    <property type="match status" value="1"/>
</dbReference>
<dbReference type="InterPro" id="IPR045275">
    <property type="entry name" value="MscS_archaea/bacteria_type"/>
</dbReference>
<dbReference type="InterPro" id="IPR010920">
    <property type="entry name" value="LSM_dom_sf"/>
</dbReference>
<dbReference type="GeneID" id="33939910"/>
<dbReference type="GO" id="GO:0008381">
    <property type="term" value="F:mechanosensitive monoatomic ion channel activity"/>
    <property type="evidence" value="ECO:0007669"/>
    <property type="project" value="InterPro"/>
</dbReference>
<evidence type="ECO:0000259" key="10">
    <source>
        <dbReference type="Pfam" id="PF00924"/>
    </source>
</evidence>
<evidence type="ECO:0000313" key="13">
    <source>
        <dbReference type="Proteomes" id="UP000028681"/>
    </source>
</evidence>
<dbReference type="SUPFAM" id="SSF82689">
    <property type="entry name" value="Mechanosensitive channel protein MscS (YggB), C-terminal domain"/>
    <property type="match status" value="1"/>
</dbReference>
<sequence>MVRLLRVILPLLSLMWGAALSAAEPRLAPDEAEQARTVTILQQPIVMLQAHFGLATPEERVKQAAQDLQKIAPGDLLSPVQITPTQRYGQPVRLFSINGKPLLLLAQQDLDVGDDLSLDQAAERIQQRLENLRGALIEQHSTHYLALAALRFAGGSALLLALLWLARRVQKRIRSHFDILIMQHRGWVPYRLRSYVGSLERRISAALLLLGCAIASYIWLVWALKLFPATRYWGYSLHRFSLAAAAQLLQDLIAALPDLLSLAAIAAIALLIQRLLRLLFRQVESGRLRLPGLYPDTIKATRRLLSVIIWMFALSMAYPFFPGADTLAFKGVSVFFGLMITLGSAGLVSHAMSGLVLIYSRALHQGDYVRIGEYDGFVDDIGILATKLKTREGFDVTIPNAVVASGKIVNLSTHAAHGGIIISTGVTIGYDVPWRQVHAMLLLALQQTEGIQHDVEPAIRQNELQDWYVSYELRAEIVAGATPAQVKSTLHGHILDVFNRFGVQIMSPHFVMQPKEAIWVSQEKWFSPPAQSPTPSAPAENGGDKKIP</sequence>
<feature type="transmembrane region" description="Helical" evidence="7">
    <location>
        <begin position="203"/>
        <end position="224"/>
    </location>
</feature>
<dbReference type="PANTHER" id="PTHR30221">
    <property type="entry name" value="SMALL-CONDUCTANCE MECHANOSENSITIVE CHANNEL"/>
    <property type="match status" value="1"/>
</dbReference>
<keyword evidence="3" id="KW-1003">Cell membrane</keyword>
<dbReference type="InterPro" id="IPR049278">
    <property type="entry name" value="MS_channel_C"/>
</dbReference>
<feature type="region of interest" description="Disordered" evidence="8">
    <location>
        <begin position="526"/>
        <end position="548"/>
    </location>
</feature>
<feature type="chain" id="PRO_5001714681" description="Small-conductance mechanosensitive channel" evidence="9">
    <location>
        <begin position="23"/>
        <end position="548"/>
    </location>
</feature>
<dbReference type="Gene3D" id="3.30.70.100">
    <property type="match status" value="1"/>
</dbReference>
<evidence type="ECO:0000256" key="7">
    <source>
        <dbReference type="RuleBase" id="RU369025"/>
    </source>
</evidence>
<feature type="domain" description="Mechanosensitive ion channel MscS C-terminal" evidence="11">
    <location>
        <begin position="422"/>
        <end position="505"/>
    </location>
</feature>
<keyword evidence="7" id="KW-0406">Ion transport</keyword>
<dbReference type="AlphaFoldDB" id="A0A076LQA6"/>
<evidence type="ECO:0000256" key="2">
    <source>
        <dbReference type="ARBA" id="ARBA00008017"/>
    </source>
</evidence>
<keyword evidence="4 7" id="KW-0812">Transmembrane</keyword>
<reference evidence="12 13" key="1">
    <citation type="journal article" date="2012" name="PLoS ONE">
        <title>Edwardsiella comparative phylogenomics reveal the new intra/inter-species taxonomic relationships, virulence evolution and niche adaptation mechanisms.</title>
        <authorList>
            <person name="Yang M."/>
            <person name="Lv Y."/>
            <person name="Xiao J."/>
            <person name="Wu H."/>
            <person name="Zheng H."/>
            <person name="Liu Q."/>
            <person name="Zhang Y."/>
            <person name="Wang Q."/>
        </authorList>
    </citation>
    <scope>NUCLEOTIDE SEQUENCE [LARGE SCALE GENOMIC DNA]</scope>
    <source>
        <strain evidence="13">080813</strain>
    </source>
</reference>
<dbReference type="InterPro" id="IPR011066">
    <property type="entry name" value="MscS_channel_C_sf"/>
</dbReference>
<keyword evidence="6 7" id="KW-0472">Membrane</keyword>
<protein>
    <recommendedName>
        <fullName evidence="7">Small-conductance mechanosensitive channel</fullName>
    </recommendedName>
</protein>
<evidence type="ECO:0000256" key="5">
    <source>
        <dbReference type="ARBA" id="ARBA00022989"/>
    </source>
</evidence>
<evidence type="ECO:0000256" key="4">
    <source>
        <dbReference type="ARBA" id="ARBA00022692"/>
    </source>
</evidence>
<dbReference type="InterPro" id="IPR023408">
    <property type="entry name" value="MscS_beta-dom_sf"/>
</dbReference>
<evidence type="ECO:0000256" key="6">
    <source>
        <dbReference type="ARBA" id="ARBA00023136"/>
    </source>
</evidence>
<dbReference type="EMBL" id="CP006664">
    <property type="protein sequence ID" value="AIJ08758.1"/>
    <property type="molecule type" value="Genomic_DNA"/>
</dbReference>
<organism evidence="12 13">
    <name type="scientific">Edwardsiella anguillarum ET080813</name>
    <dbReference type="NCBI Taxonomy" id="667120"/>
    <lineage>
        <taxon>Bacteria</taxon>
        <taxon>Pseudomonadati</taxon>
        <taxon>Pseudomonadota</taxon>
        <taxon>Gammaproteobacteria</taxon>
        <taxon>Enterobacterales</taxon>
        <taxon>Hafniaceae</taxon>
        <taxon>Edwardsiella</taxon>
    </lineage>
</organism>
<comment type="subunit">
    <text evidence="7">Homoheptamer.</text>
</comment>
<dbReference type="HOGENOM" id="CLU_032048_1_0_6"/>
<keyword evidence="7" id="KW-0407">Ion channel</keyword>
<keyword evidence="9" id="KW-0732">Signal</keyword>
<comment type="caution">
    <text evidence="7">Lacks conserved residue(s) required for the propagation of feature annotation.</text>
</comment>
<feature type="domain" description="Mechanosensitive ion channel MscS" evidence="10">
    <location>
        <begin position="347"/>
        <end position="412"/>
    </location>
</feature>
<dbReference type="KEGG" id="ete:ETEE_2316"/>
<evidence type="ECO:0000256" key="1">
    <source>
        <dbReference type="ARBA" id="ARBA00004651"/>
    </source>
</evidence>
<feature type="transmembrane region" description="Helical" evidence="7">
    <location>
        <begin position="144"/>
        <end position="166"/>
    </location>
</feature>
<dbReference type="Pfam" id="PF21082">
    <property type="entry name" value="MS_channel_3rd"/>
    <property type="match status" value="1"/>
</dbReference>
<dbReference type="Pfam" id="PF00924">
    <property type="entry name" value="MS_channel_2nd"/>
    <property type="match status" value="1"/>
</dbReference>
<evidence type="ECO:0000256" key="8">
    <source>
        <dbReference type="SAM" id="MobiDB-lite"/>
    </source>
</evidence>
<comment type="function">
    <text evidence="7">Mechanosensitive channel that participates in the regulation of osmotic pressure changes within the cell, opening in response to stretch forces in the membrane lipid bilayer, without the need for other proteins. Contributes to normal resistance to hypoosmotic shock. Forms an ion channel of 1.0 nanosiemens conductance with a slight preference for anions.</text>
</comment>
<evidence type="ECO:0000259" key="11">
    <source>
        <dbReference type="Pfam" id="PF21082"/>
    </source>
</evidence>
<proteinExistence type="inferred from homology"/>
<evidence type="ECO:0000256" key="9">
    <source>
        <dbReference type="SAM" id="SignalP"/>
    </source>
</evidence>
<evidence type="ECO:0000256" key="3">
    <source>
        <dbReference type="ARBA" id="ARBA00022475"/>
    </source>
</evidence>
<feature type="signal peptide" evidence="9">
    <location>
        <begin position="1"/>
        <end position="22"/>
    </location>
</feature>
<dbReference type="SUPFAM" id="SSF50182">
    <property type="entry name" value="Sm-like ribonucleoproteins"/>
    <property type="match status" value="1"/>
</dbReference>
<evidence type="ECO:0000313" key="12">
    <source>
        <dbReference type="EMBL" id="AIJ08758.1"/>
    </source>
</evidence>
<feature type="transmembrane region" description="Helical" evidence="7">
    <location>
        <begin position="333"/>
        <end position="360"/>
    </location>
</feature>
<dbReference type="Proteomes" id="UP000028681">
    <property type="component" value="Chromosome"/>
</dbReference>
<feature type="transmembrane region" description="Helical" evidence="7">
    <location>
        <begin position="301"/>
        <end position="321"/>
    </location>
</feature>
<keyword evidence="7" id="KW-0997">Cell inner membrane</keyword>
<comment type="subcellular location">
    <subcellularLocation>
        <location evidence="7">Cell inner membrane</location>
        <topology evidence="7">Multi-pass membrane protein</topology>
    </subcellularLocation>
    <subcellularLocation>
        <location evidence="1">Cell membrane</location>
        <topology evidence="1">Multi-pass membrane protein</topology>
    </subcellularLocation>
</comment>
<comment type="similarity">
    <text evidence="2 7">Belongs to the MscS (TC 1.A.23) family.</text>
</comment>
<accession>A0A076LQA6</accession>
<keyword evidence="7" id="KW-0813">Transport</keyword>
<dbReference type="InterPro" id="IPR006685">
    <property type="entry name" value="MscS_channel_2nd"/>
</dbReference>
<dbReference type="GO" id="GO:0005886">
    <property type="term" value="C:plasma membrane"/>
    <property type="evidence" value="ECO:0007669"/>
    <property type="project" value="UniProtKB-SubCell"/>
</dbReference>
<feature type="transmembrane region" description="Helical" evidence="7">
    <location>
        <begin position="259"/>
        <end position="280"/>
    </location>
</feature>
<gene>
    <name evidence="12" type="ORF">ETEE_2316</name>
</gene>
<name>A0A076LQA6_9GAMM</name>
<dbReference type="RefSeq" id="WP_034163054.1">
    <property type="nucleotide sequence ID" value="NZ_CP006664.1"/>
</dbReference>
<keyword evidence="5 7" id="KW-1133">Transmembrane helix</keyword>
<dbReference type="PANTHER" id="PTHR30221:SF18">
    <property type="entry name" value="SLL0590 PROTEIN"/>
    <property type="match status" value="1"/>
</dbReference>